<feature type="domain" description="SHSP" evidence="5">
    <location>
        <begin position="56"/>
        <end position="176"/>
    </location>
</feature>
<dbReference type="InterPro" id="IPR031107">
    <property type="entry name" value="Small_HSP"/>
</dbReference>
<feature type="region of interest" description="Disordered" evidence="4">
    <location>
        <begin position="159"/>
        <end position="178"/>
    </location>
</feature>
<evidence type="ECO:0000259" key="5">
    <source>
        <dbReference type="PROSITE" id="PS01031"/>
    </source>
</evidence>
<evidence type="ECO:0000256" key="2">
    <source>
        <dbReference type="PROSITE-ProRule" id="PRU00285"/>
    </source>
</evidence>
<proteinExistence type="evidence at transcript level"/>
<organism evidence="6">
    <name type="scientific">Picea sitchensis</name>
    <name type="common">Sitka spruce</name>
    <name type="synonym">Pinus sitchensis</name>
    <dbReference type="NCBI Taxonomy" id="3332"/>
    <lineage>
        <taxon>Eukaryota</taxon>
        <taxon>Viridiplantae</taxon>
        <taxon>Streptophyta</taxon>
        <taxon>Embryophyta</taxon>
        <taxon>Tracheophyta</taxon>
        <taxon>Spermatophyta</taxon>
        <taxon>Pinopsida</taxon>
        <taxon>Pinidae</taxon>
        <taxon>Conifers I</taxon>
        <taxon>Pinales</taxon>
        <taxon>Pinaceae</taxon>
        <taxon>Picea</taxon>
    </lineage>
</organism>
<dbReference type="EMBL" id="EF087106">
    <property type="protein sequence ID" value="ABK26361.1"/>
    <property type="molecule type" value="mRNA"/>
</dbReference>
<dbReference type="SUPFAM" id="SSF49764">
    <property type="entry name" value="HSP20-like chaperones"/>
    <property type="match status" value="1"/>
</dbReference>
<evidence type="ECO:0000313" key="6">
    <source>
        <dbReference type="EMBL" id="ABK26361.1"/>
    </source>
</evidence>
<sequence length="178" mass="20055">MALTPFFGRSRAGSLWDPWDRSSNSLFDPWIPVSRIWDVFDVGSALDSPTFSFSRDAQAVANTKLDWKETPEAHVFTADLPGLKKEELKIELVEKNNLRISGERHKEDVQDTDQWHRVERSSGRFMRQFRLPENVNSDGISAKLENGVLTVNAPKIKPEAVSNGDGEVRSIDISASDK</sequence>
<protein>
    <recommendedName>
        <fullName evidence="5">SHSP domain-containing protein</fullName>
    </recommendedName>
</protein>
<dbReference type="Gene3D" id="2.60.40.790">
    <property type="match status" value="1"/>
</dbReference>
<dbReference type="PANTHER" id="PTHR11527">
    <property type="entry name" value="HEAT-SHOCK PROTEIN 20 FAMILY MEMBER"/>
    <property type="match status" value="1"/>
</dbReference>
<dbReference type="InterPro" id="IPR002068">
    <property type="entry name" value="A-crystallin/Hsp20_dom"/>
</dbReference>
<reference evidence="6" key="1">
    <citation type="journal article" date="2008" name="BMC Genomics">
        <title>A conifer genomics resource of 200,000 spruce (Picea spp.) ESTs and 6,464 high-quality, sequence-finished full-length cDNAs for Sitka spruce (Picea sitchensis).</title>
        <authorList>
            <person name="Ralph S.G."/>
            <person name="Chun H.J."/>
            <person name="Kolosova N."/>
            <person name="Cooper D."/>
            <person name="Oddy C."/>
            <person name="Ritland C.E."/>
            <person name="Kirkpatrick R."/>
            <person name="Moore R."/>
            <person name="Barber S."/>
            <person name="Holt R.A."/>
            <person name="Jones S.J."/>
            <person name="Marra M.A."/>
            <person name="Douglas C.J."/>
            <person name="Ritland K."/>
            <person name="Bohlmann J."/>
        </authorList>
    </citation>
    <scope>NUCLEOTIDE SEQUENCE</scope>
    <source>
        <tissue evidence="6">Bark</tissue>
    </source>
</reference>
<dbReference type="Pfam" id="PF00011">
    <property type="entry name" value="HSP20"/>
    <property type="match status" value="1"/>
</dbReference>
<accession>A9P0F0</accession>
<dbReference type="AlphaFoldDB" id="A9P0F0"/>
<evidence type="ECO:0000256" key="4">
    <source>
        <dbReference type="SAM" id="MobiDB-lite"/>
    </source>
</evidence>
<dbReference type="InterPro" id="IPR008978">
    <property type="entry name" value="HSP20-like_chaperone"/>
</dbReference>
<feature type="compositionally biased region" description="Basic and acidic residues" evidence="4">
    <location>
        <begin position="166"/>
        <end position="178"/>
    </location>
</feature>
<evidence type="ECO:0000256" key="3">
    <source>
        <dbReference type="RuleBase" id="RU003616"/>
    </source>
</evidence>
<name>A9P0F0_PICSI</name>
<keyword evidence="1" id="KW-0346">Stress response</keyword>
<comment type="similarity">
    <text evidence="2 3">Belongs to the small heat shock protein (HSP20) family.</text>
</comment>
<evidence type="ECO:0000256" key="1">
    <source>
        <dbReference type="ARBA" id="ARBA00023016"/>
    </source>
</evidence>
<dbReference type="PROSITE" id="PS01031">
    <property type="entry name" value="SHSP"/>
    <property type="match status" value="1"/>
</dbReference>
<dbReference type="CDD" id="cd06472">
    <property type="entry name" value="ACD_ScHsp26_like"/>
    <property type="match status" value="1"/>
</dbReference>